<dbReference type="GeneID" id="106766095"/>
<feature type="compositionally biased region" description="Basic residues" evidence="1">
    <location>
        <begin position="8"/>
        <end position="24"/>
    </location>
</feature>
<reference evidence="3" key="1">
    <citation type="journal article" date="2014" name="Nat. Commun.">
        <title>Genome sequence of mungbean and insights into evolution within Vigna species.</title>
        <authorList>
            <person name="Kang Y.J."/>
            <person name="Kim S.K."/>
            <person name="Kim M.Y."/>
            <person name="Lestari P."/>
            <person name="Kim K.H."/>
            <person name="Ha B.K."/>
            <person name="Jun T.H."/>
            <person name="Hwang W.J."/>
            <person name="Lee T."/>
            <person name="Lee J."/>
            <person name="Shim S."/>
            <person name="Yoon M.Y."/>
            <person name="Jang Y.E."/>
            <person name="Han K.S."/>
            <person name="Taeprayoon P."/>
            <person name="Yoon N."/>
            <person name="Somta P."/>
            <person name="Tanya P."/>
            <person name="Kim K.S."/>
            <person name="Gwag J.G."/>
            <person name="Moon J.K."/>
            <person name="Lee Y.H."/>
            <person name="Park B.S."/>
            <person name="Bombarely A."/>
            <person name="Doyle J.J."/>
            <person name="Jackson S.A."/>
            <person name="Schafleitner R."/>
            <person name="Srinives P."/>
            <person name="Varshney R.K."/>
            <person name="Lee S.H."/>
        </authorList>
    </citation>
    <scope>NUCLEOTIDE SEQUENCE [LARGE SCALE GENOMIC DNA]</scope>
    <source>
        <strain evidence="3">cv. VC1973A</strain>
    </source>
</reference>
<evidence type="ECO:0000256" key="1">
    <source>
        <dbReference type="SAM" id="MobiDB-lite"/>
    </source>
</evidence>
<keyword evidence="3" id="KW-1185">Reference proteome</keyword>
<reference evidence="4" key="2">
    <citation type="submission" date="2025-08" db="UniProtKB">
        <authorList>
            <consortium name="RefSeq"/>
        </authorList>
    </citation>
    <scope>IDENTIFICATION</scope>
    <source>
        <tissue evidence="4">Leaf</tissue>
    </source>
</reference>
<name>A0A1S3UK70_VIGRR</name>
<proteinExistence type="predicted"/>
<dbReference type="Proteomes" id="UP000087766">
    <property type="component" value="Chromosome 7"/>
</dbReference>
<dbReference type="Pfam" id="PF20167">
    <property type="entry name" value="Transposase_32"/>
    <property type="match status" value="1"/>
</dbReference>
<dbReference type="RefSeq" id="XP_014506339.1">
    <property type="nucleotide sequence ID" value="XM_014650853.1"/>
</dbReference>
<dbReference type="AlphaFoldDB" id="A0A1S3UK70"/>
<dbReference type="InterPro" id="IPR046796">
    <property type="entry name" value="Transposase_32_dom"/>
</dbReference>
<evidence type="ECO:0000259" key="2">
    <source>
        <dbReference type="Pfam" id="PF20167"/>
    </source>
</evidence>
<dbReference type="KEGG" id="vra:106766095"/>
<dbReference type="OrthoDB" id="1435274at2759"/>
<accession>A0A1S3UK70</accession>
<feature type="region of interest" description="Disordered" evidence="1">
    <location>
        <begin position="289"/>
        <end position="312"/>
    </location>
</feature>
<feature type="region of interest" description="Disordered" evidence="1">
    <location>
        <begin position="1"/>
        <end position="24"/>
    </location>
</feature>
<gene>
    <name evidence="4" type="primary">LOC106766095</name>
</gene>
<evidence type="ECO:0000313" key="4">
    <source>
        <dbReference type="RefSeq" id="XP_014506339.1"/>
    </source>
</evidence>
<feature type="compositionally biased region" description="Acidic residues" evidence="1">
    <location>
        <begin position="343"/>
        <end position="369"/>
    </location>
</feature>
<feature type="region of interest" description="Disordered" evidence="1">
    <location>
        <begin position="332"/>
        <end position="369"/>
    </location>
</feature>
<feature type="domain" description="Putative plant transposon protein" evidence="2">
    <location>
        <begin position="70"/>
        <end position="262"/>
    </location>
</feature>
<protein>
    <submittedName>
        <fullName evidence="4">Uncharacterized protein LOC106766095</fullName>
    </submittedName>
</protein>
<organism evidence="3 4">
    <name type="scientific">Vigna radiata var. radiata</name>
    <name type="common">Mung bean</name>
    <name type="synonym">Phaseolus aureus</name>
    <dbReference type="NCBI Taxonomy" id="3916"/>
    <lineage>
        <taxon>Eukaryota</taxon>
        <taxon>Viridiplantae</taxon>
        <taxon>Streptophyta</taxon>
        <taxon>Embryophyta</taxon>
        <taxon>Tracheophyta</taxon>
        <taxon>Spermatophyta</taxon>
        <taxon>Magnoliopsida</taxon>
        <taxon>eudicotyledons</taxon>
        <taxon>Gunneridae</taxon>
        <taxon>Pentapetalae</taxon>
        <taxon>rosids</taxon>
        <taxon>fabids</taxon>
        <taxon>Fabales</taxon>
        <taxon>Fabaceae</taxon>
        <taxon>Papilionoideae</taxon>
        <taxon>50 kb inversion clade</taxon>
        <taxon>NPAAA clade</taxon>
        <taxon>indigoferoid/millettioid clade</taxon>
        <taxon>Phaseoleae</taxon>
        <taxon>Vigna</taxon>
    </lineage>
</organism>
<evidence type="ECO:0000313" key="3">
    <source>
        <dbReference type="Proteomes" id="UP000087766"/>
    </source>
</evidence>
<sequence>MASSSNPKRIKTIGHKKDKGKKKKSSIYSHHFLSKKNEDHFQVIQNRRLLMERQVEKLYLDAPDFGDELERRNWACILTYPEPASIAIVKEFYANARHFSDEEEPFLIYVRGRRVPFDALTINSFLGTDWPQDLASCEYTAARSDEFKDVDIEEVERVLCVLGGHFHRNHNGKPLHIKHSLLTPVNQYWVALIHANISPCSHVFDLITTRAILLYFILQGRQISLGQLIATENFDFAQSANPKAPLGYPSLITYLCALAGVDTSEAPFERPRQKIDGAYYRQHCMSNAAGIPAPGPQQHHEPVQTPQPAHQDPQDAFSMLEMRQMLQHLSAQGTSAGVGAQAMDEEGTEEVDSDGGTEIIEDNVDEDDD</sequence>